<proteinExistence type="predicted"/>
<comment type="caution">
    <text evidence="2">The sequence shown here is derived from an EMBL/GenBank/DDBJ whole genome shotgun (WGS) entry which is preliminary data.</text>
</comment>
<dbReference type="InterPro" id="IPR053206">
    <property type="entry name" value="Dimeric_xanthone_biosynth"/>
</dbReference>
<dbReference type="Proteomes" id="UP000629468">
    <property type="component" value="Unassembled WGS sequence"/>
</dbReference>
<name>A0A8H7EYY2_AGABI</name>
<dbReference type="InterPro" id="IPR012312">
    <property type="entry name" value="Hemerythrin-like"/>
</dbReference>
<dbReference type="PANTHER" id="PTHR38048">
    <property type="entry name" value="EXPRESSED PROTEIN"/>
    <property type="match status" value="1"/>
</dbReference>
<dbReference type="AlphaFoldDB" id="A0A8H7EYY2"/>
<dbReference type="EMBL" id="JABXXO010000010">
    <property type="protein sequence ID" value="KAF7767857.1"/>
    <property type="molecule type" value="Genomic_DNA"/>
</dbReference>
<evidence type="ECO:0000313" key="3">
    <source>
        <dbReference type="Proteomes" id="UP000629468"/>
    </source>
</evidence>
<dbReference type="Pfam" id="PF01814">
    <property type="entry name" value="Hemerythrin"/>
    <property type="match status" value="1"/>
</dbReference>
<evidence type="ECO:0000313" key="2">
    <source>
        <dbReference type="EMBL" id="KAF7767857.1"/>
    </source>
</evidence>
<sequence length="170" mass="19968">MPYPSNPIETLYYTMNYVHSSIRRGLENIIKHLEESKDAIYNDLPTFVNYCLAWSHHLTMHHKLEEDFLFPVLNRTMNFSEEKDAHDVVHNKLDDLEAMLHELEIDPKKFNPDRIREQLLALKEPLFNHLDAEVEHLKPEELKKAGVNASELGHAWQRMEEAIRASMHAS</sequence>
<gene>
    <name evidence="2" type="ORF">Agabi119p4_7100</name>
</gene>
<organism evidence="2 3">
    <name type="scientific">Agaricus bisporus var. burnettii</name>
    <dbReference type="NCBI Taxonomy" id="192524"/>
    <lineage>
        <taxon>Eukaryota</taxon>
        <taxon>Fungi</taxon>
        <taxon>Dikarya</taxon>
        <taxon>Basidiomycota</taxon>
        <taxon>Agaricomycotina</taxon>
        <taxon>Agaricomycetes</taxon>
        <taxon>Agaricomycetidae</taxon>
        <taxon>Agaricales</taxon>
        <taxon>Agaricineae</taxon>
        <taxon>Agaricaceae</taxon>
        <taxon>Agaricus</taxon>
    </lineage>
</organism>
<protein>
    <recommendedName>
        <fullName evidence="1">Hemerythrin-like domain-containing protein</fullName>
    </recommendedName>
</protein>
<accession>A0A8H7EYY2</accession>
<evidence type="ECO:0000259" key="1">
    <source>
        <dbReference type="Pfam" id="PF01814"/>
    </source>
</evidence>
<reference evidence="2 3" key="1">
    <citation type="journal article" name="Sci. Rep.">
        <title>Telomere-to-telomere assembled and centromere annotated genomes of the two main subspecies of the button mushroom Agaricus bisporus reveal especially polymorphic chromosome ends.</title>
        <authorList>
            <person name="Sonnenberg A.S.M."/>
            <person name="Sedaghat-Telgerd N."/>
            <person name="Lavrijssen B."/>
            <person name="Ohm R.A."/>
            <person name="Hendrickx P.M."/>
            <person name="Scholtmeijer K."/>
            <person name="Baars J.J.P."/>
            <person name="van Peer A."/>
        </authorList>
    </citation>
    <scope>NUCLEOTIDE SEQUENCE [LARGE SCALE GENOMIC DNA]</scope>
    <source>
        <strain evidence="2 3">H119_p4</strain>
    </source>
</reference>
<dbReference type="Gene3D" id="1.20.120.520">
    <property type="entry name" value="nmb1532 protein domain like"/>
    <property type="match status" value="1"/>
</dbReference>
<dbReference type="PANTHER" id="PTHR38048:SF2">
    <property type="entry name" value="HEMERYTHRIN-LIKE DOMAIN-CONTAINING PROTEIN"/>
    <property type="match status" value="1"/>
</dbReference>
<feature type="domain" description="Hemerythrin-like" evidence="1">
    <location>
        <begin position="11"/>
        <end position="139"/>
    </location>
</feature>